<name>A0A4Y7WIZ1_9BACI</name>
<dbReference type="AlphaFoldDB" id="A0A4Y7WIZ1"/>
<accession>A0A4Y7WIZ1</accession>
<evidence type="ECO:0000313" key="2">
    <source>
        <dbReference type="Proteomes" id="UP000298210"/>
    </source>
</evidence>
<evidence type="ECO:0008006" key="3">
    <source>
        <dbReference type="Google" id="ProtNLM"/>
    </source>
</evidence>
<sequence>MSDLQSVIQSMREVQQRLDNSSKTIFGLAKAKAESEKAYKIALRQEILTLKAAGHPATLILELAKGNEKIASLRLDRDIARETYKAGLDAMNNLRTEASLLQSILRWQNDMGS</sequence>
<organism evidence="1 2">
    <name type="scientific">Shouchella lehensis</name>
    <dbReference type="NCBI Taxonomy" id="300825"/>
    <lineage>
        <taxon>Bacteria</taxon>
        <taxon>Bacillati</taxon>
        <taxon>Bacillota</taxon>
        <taxon>Bacilli</taxon>
        <taxon>Bacillales</taxon>
        <taxon>Bacillaceae</taxon>
        <taxon>Shouchella</taxon>
    </lineage>
</organism>
<evidence type="ECO:0000313" key="1">
    <source>
        <dbReference type="EMBL" id="TES48065.1"/>
    </source>
</evidence>
<dbReference type="EMBL" id="SNUX01000003">
    <property type="protein sequence ID" value="TES48065.1"/>
    <property type="molecule type" value="Genomic_DNA"/>
</dbReference>
<reference evidence="1 2" key="1">
    <citation type="submission" date="2019-03" db="EMBL/GenBank/DDBJ databases">
        <authorList>
            <person name="Liu G."/>
        </authorList>
    </citation>
    <scope>NUCLEOTIDE SEQUENCE [LARGE SCALE GENOMIC DNA]</scope>
    <source>
        <strain evidence="1 2">DSM 19099</strain>
    </source>
</reference>
<comment type="caution">
    <text evidence="1">The sequence shown here is derived from an EMBL/GenBank/DDBJ whole genome shotgun (WGS) entry which is preliminary data.</text>
</comment>
<gene>
    <name evidence="1" type="ORF">E2L03_13095</name>
</gene>
<dbReference type="Proteomes" id="UP000298210">
    <property type="component" value="Unassembled WGS sequence"/>
</dbReference>
<protein>
    <recommendedName>
        <fullName evidence="3">DUF5082 domain-containing protein</fullName>
    </recommendedName>
</protein>
<proteinExistence type="predicted"/>
<dbReference type="RefSeq" id="WP_134259349.1">
    <property type="nucleotide sequence ID" value="NZ_LDIM01000014.1"/>
</dbReference>